<name>A0ABQ6LT03_9RHOB</name>
<evidence type="ECO:0000256" key="1">
    <source>
        <dbReference type="SAM" id="MobiDB-lite"/>
    </source>
</evidence>
<feature type="region of interest" description="Disordered" evidence="1">
    <location>
        <begin position="1"/>
        <end position="49"/>
    </location>
</feature>
<sequence>MHDTSDGAFCDSARSRTATHLGQSAADRLTAAENQTASTDLPANDAAEDRSVARVDRGLVQTVTAGEGALGTLIARQEHRARRRRRRGWQRRHHDPDRRRRPRRRRHAACRTRISASASAPR</sequence>
<keyword evidence="3" id="KW-1185">Reference proteome</keyword>
<feature type="region of interest" description="Disordered" evidence="1">
    <location>
        <begin position="74"/>
        <end position="122"/>
    </location>
</feature>
<evidence type="ECO:0000313" key="2">
    <source>
        <dbReference type="EMBL" id="GMG85210.1"/>
    </source>
</evidence>
<gene>
    <name evidence="2" type="ORF">LNKW23_44260</name>
</gene>
<dbReference type="RefSeq" id="WP_285674486.1">
    <property type="nucleotide sequence ID" value="NZ_BSYI01000054.1"/>
</dbReference>
<dbReference type="EMBL" id="BSYI01000054">
    <property type="protein sequence ID" value="GMG85210.1"/>
    <property type="molecule type" value="Genomic_DNA"/>
</dbReference>
<dbReference type="Proteomes" id="UP001239909">
    <property type="component" value="Unassembled WGS sequence"/>
</dbReference>
<organism evidence="2 3">
    <name type="scientific">Paralimibaculum aggregatum</name>
    <dbReference type="NCBI Taxonomy" id="3036245"/>
    <lineage>
        <taxon>Bacteria</taxon>
        <taxon>Pseudomonadati</taxon>
        <taxon>Pseudomonadota</taxon>
        <taxon>Alphaproteobacteria</taxon>
        <taxon>Rhodobacterales</taxon>
        <taxon>Paracoccaceae</taxon>
        <taxon>Paralimibaculum</taxon>
    </lineage>
</organism>
<feature type="compositionally biased region" description="Basic residues" evidence="1">
    <location>
        <begin position="79"/>
        <end position="110"/>
    </location>
</feature>
<protein>
    <submittedName>
        <fullName evidence="2">Uncharacterized protein</fullName>
    </submittedName>
</protein>
<proteinExistence type="predicted"/>
<comment type="caution">
    <text evidence="2">The sequence shown here is derived from an EMBL/GenBank/DDBJ whole genome shotgun (WGS) entry which is preliminary data.</text>
</comment>
<feature type="compositionally biased region" description="Polar residues" evidence="1">
    <location>
        <begin position="32"/>
        <end position="41"/>
    </location>
</feature>
<evidence type="ECO:0000313" key="3">
    <source>
        <dbReference type="Proteomes" id="UP001239909"/>
    </source>
</evidence>
<reference evidence="2 3" key="1">
    <citation type="submission" date="2023-04" db="EMBL/GenBank/DDBJ databases">
        <title>Marinoamorphus aggregata gen. nov., sp. Nov., isolate from tissue of brittle star Ophioplocus japonicus.</title>
        <authorList>
            <person name="Kawano K."/>
            <person name="Sawayama S."/>
            <person name="Nakagawa S."/>
        </authorList>
    </citation>
    <scope>NUCLEOTIDE SEQUENCE [LARGE SCALE GENOMIC DNA]</scope>
    <source>
        <strain evidence="2 3">NKW23</strain>
    </source>
</reference>
<accession>A0ABQ6LT03</accession>